<dbReference type="AlphaFoldDB" id="A0AAJ0MJC7"/>
<gene>
    <name evidence="3" type="ORF">B0T25DRAFT_4442</name>
</gene>
<evidence type="ECO:0000256" key="1">
    <source>
        <dbReference type="SAM" id="MobiDB-lite"/>
    </source>
</evidence>
<name>A0AAJ0MJC7_9PEZI</name>
<feature type="transmembrane region" description="Helical" evidence="2">
    <location>
        <begin position="27"/>
        <end position="45"/>
    </location>
</feature>
<reference evidence="3" key="2">
    <citation type="submission" date="2023-06" db="EMBL/GenBank/DDBJ databases">
        <authorList>
            <consortium name="Lawrence Berkeley National Laboratory"/>
            <person name="Haridas S."/>
            <person name="Hensen N."/>
            <person name="Bonometti L."/>
            <person name="Westerberg I."/>
            <person name="Brannstrom I.O."/>
            <person name="Guillou S."/>
            <person name="Cros-Aarteil S."/>
            <person name="Calhoun S."/>
            <person name="Kuo A."/>
            <person name="Mondo S."/>
            <person name="Pangilinan J."/>
            <person name="Riley R."/>
            <person name="Labutti K."/>
            <person name="Andreopoulos B."/>
            <person name="Lipzen A."/>
            <person name="Chen C."/>
            <person name="Yanf M."/>
            <person name="Daum C."/>
            <person name="Ng V."/>
            <person name="Clum A."/>
            <person name="Steindorff A."/>
            <person name="Ohm R."/>
            <person name="Martin F."/>
            <person name="Silar P."/>
            <person name="Natvig D."/>
            <person name="Lalanne C."/>
            <person name="Gautier V."/>
            <person name="Ament-Velasquez S.L."/>
            <person name="Kruys A."/>
            <person name="Hutchinson M.I."/>
            <person name="Powell A.J."/>
            <person name="Barry K."/>
            <person name="Miller A.N."/>
            <person name="Grigoriev I.V."/>
            <person name="Debuchy R."/>
            <person name="Gladieux P."/>
            <person name="Thoren M.H."/>
            <person name="Johannesson H."/>
        </authorList>
    </citation>
    <scope>NUCLEOTIDE SEQUENCE</scope>
    <source>
        <strain evidence="3">CBS 955.72</strain>
    </source>
</reference>
<keyword evidence="4" id="KW-1185">Reference proteome</keyword>
<comment type="caution">
    <text evidence="3">The sequence shown here is derived from an EMBL/GenBank/DDBJ whole genome shotgun (WGS) entry which is preliminary data.</text>
</comment>
<keyword evidence="2" id="KW-1133">Transmembrane helix</keyword>
<protein>
    <submittedName>
        <fullName evidence="3">Uncharacterized protein</fullName>
    </submittedName>
</protein>
<organism evidence="3 4">
    <name type="scientific">Lasiosphaeria hispida</name>
    <dbReference type="NCBI Taxonomy" id="260671"/>
    <lineage>
        <taxon>Eukaryota</taxon>
        <taxon>Fungi</taxon>
        <taxon>Dikarya</taxon>
        <taxon>Ascomycota</taxon>
        <taxon>Pezizomycotina</taxon>
        <taxon>Sordariomycetes</taxon>
        <taxon>Sordariomycetidae</taxon>
        <taxon>Sordariales</taxon>
        <taxon>Lasiosphaeriaceae</taxon>
        <taxon>Lasiosphaeria</taxon>
    </lineage>
</organism>
<sequence>MAALLDPDNGERELGVVFKFSHVAARFLTLLFEIGILTLVSWLYATWQSDPTVRVDVLFPCFFPVVVSIIMSGYEITSLLALKRRRPINPVAICFDIAVAAVGVFCFLAISMSGFDEDRATRPDAAREAWVYNVNLAMIFMMAFSLGHACFIIMAAVAVVYLAIHRKRSQRDELIAINQAEMVEFTERQKRRAPAKVPAAQPAATTPSAPLQPTRTAPSSPGPTGTAPRPSRQEEV</sequence>
<proteinExistence type="predicted"/>
<evidence type="ECO:0000256" key="2">
    <source>
        <dbReference type="SAM" id="Phobius"/>
    </source>
</evidence>
<feature type="compositionally biased region" description="Low complexity" evidence="1">
    <location>
        <begin position="195"/>
        <end position="214"/>
    </location>
</feature>
<feature type="transmembrane region" description="Helical" evidence="2">
    <location>
        <begin position="57"/>
        <end position="81"/>
    </location>
</feature>
<feature type="transmembrane region" description="Helical" evidence="2">
    <location>
        <begin position="93"/>
        <end position="115"/>
    </location>
</feature>
<evidence type="ECO:0000313" key="3">
    <source>
        <dbReference type="EMBL" id="KAK3362358.1"/>
    </source>
</evidence>
<keyword evidence="2" id="KW-0812">Transmembrane</keyword>
<evidence type="ECO:0000313" key="4">
    <source>
        <dbReference type="Proteomes" id="UP001275084"/>
    </source>
</evidence>
<reference evidence="3" key="1">
    <citation type="journal article" date="2023" name="Mol. Phylogenet. Evol.">
        <title>Genome-scale phylogeny and comparative genomics of the fungal order Sordariales.</title>
        <authorList>
            <person name="Hensen N."/>
            <person name="Bonometti L."/>
            <person name="Westerberg I."/>
            <person name="Brannstrom I.O."/>
            <person name="Guillou S."/>
            <person name="Cros-Aarteil S."/>
            <person name="Calhoun S."/>
            <person name="Haridas S."/>
            <person name="Kuo A."/>
            <person name="Mondo S."/>
            <person name="Pangilinan J."/>
            <person name="Riley R."/>
            <person name="LaButti K."/>
            <person name="Andreopoulos B."/>
            <person name="Lipzen A."/>
            <person name="Chen C."/>
            <person name="Yan M."/>
            <person name="Daum C."/>
            <person name="Ng V."/>
            <person name="Clum A."/>
            <person name="Steindorff A."/>
            <person name="Ohm R.A."/>
            <person name="Martin F."/>
            <person name="Silar P."/>
            <person name="Natvig D.O."/>
            <person name="Lalanne C."/>
            <person name="Gautier V."/>
            <person name="Ament-Velasquez S.L."/>
            <person name="Kruys A."/>
            <person name="Hutchinson M.I."/>
            <person name="Powell A.J."/>
            <person name="Barry K."/>
            <person name="Miller A.N."/>
            <person name="Grigoriev I.V."/>
            <person name="Debuchy R."/>
            <person name="Gladieux P."/>
            <person name="Hiltunen Thoren M."/>
            <person name="Johannesson H."/>
        </authorList>
    </citation>
    <scope>NUCLEOTIDE SEQUENCE</scope>
    <source>
        <strain evidence="3">CBS 955.72</strain>
    </source>
</reference>
<keyword evidence="2" id="KW-0472">Membrane</keyword>
<dbReference type="Proteomes" id="UP001275084">
    <property type="component" value="Unassembled WGS sequence"/>
</dbReference>
<accession>A0AAJ0MJC7</accession>
<feature type="transmembrane region" description="Helical" evidence="2">
    <location>
        <begin position="135"/>
        <end position="164"/>
    </location>
</feature>
<dbReference type="EMBL" id="JAUIQD010000001">
    <property type="protein sequence ID" value="KAK3362358.1"/>
    <property type="molecule type" value="Genomic_DNA"/>
</dbReference>
<feature type="region of interest" description="Disordered" evidence="1">
    <location>
        <begin position="188"/>
        <end position="236"/>
    </location>
</feature>